<evidence type="ECO:0000313" key="2">
    <source>
        <dbReference type="EMBL" id="RDV12975.1"/>
    </source>
</evidence>
<dbReference type="Pfam" id="PF13518">
    <property type="entry name" value="HTH_28"/>
    <property type="match status" value="1"/>
</dbReference>
<accession>A0A3D8L6D7</accession>
<dbReference type="OrthoDB" id="930609at2"/>
<evidence type="ECO:0000313" key="3">
    <source>
        <dbReference type="Proteomes" id="UP000256708"/>
    </source>
</evidence>
<feature type="domain" description="Insertion element IS150 protein InsJ-like helix-turn-helix" evidence="1">
    <location>
        <begin position="11"/>
        <end position="57"/>
    </location>
</feature>
<evidence type="ECO:0000259" key="1">
    <source>
        <dbReference type="Pfam" id="PF13518"/>
    </source>
</evidence>
<reference evidence="3" key="1">
    <citation type="submission" date="2018-08" db="EMBL/GenBank/DDBJ databases">
        <authorList>
            <person name="Liu Z.-W."/>
            <person name="Du Z.-J."/>
        </authorList>
    </citation>
    <scope>NUCLEOTIDE SEQUENCE [LARGE SCALE GENOMIC DNA]</scope>
    <source>
        <strain evidence="3">H4X</strain>
    </source>
</reference>
<dbReference type="InterPro" id="IPR055247">
    <property type="entry name" value="InsJ-like_HTH"/>
</dbReference>
<proteinExistence type="predicted"/>
<sequence>MKKEEQKQKAREDWIKVYQQLGSVSKAALRCGIARFTLHRWIKRLPDEGLADRSRRPYRLARQKWDDDVVSLIQDKTVEQRVGVYWC</sequence>
<protein>
    <recommendedName>
        <fullName evidence="1">Insertion element IS150 protein InsJ-like helix-turn-helix domain-containing protein</fullName>
    </recommendedName>
</protein>
<name>A0A3D8L6D7_9BACT</name>
<dbReference type="RefSeq" id="WP_115567784.1">
    <property type="nucleotide sequence ID" value="NZ_QRGR01000031.1"/>
</dbReference>
<gene>
    <name evidence="2" type="ORF">DXT99_22170</name>
</gene>
<dbReference type="AlphaFoldDB" id="A0A3D8L6D7"/>
<dbReference type="Proteomes" id="UP000256708">
    <property type="component" value="Unassembled WGS sequence"/>
</dbReference>
<dbReference type="EMBL" id="QRGR01000031">
    <property type="protein sequence ID" value="RDV12975.1"/>
    <property type="molecule type" value="Genomic_DNA"/>
</dbReference>
<comment type="caution">
    <text evidence="2">The sequence shown here is derived from an EMBL/GenBank/DDBJ whole genome shotgun (WGS) entry which is preliminary data.</text>
</comment>
<keyword evidence="3" id="KW-1185">Reference proteome</keyword>
<organism evidence="2 3">
    <name type="scientific">Pontibacter diazotrophicus</name>
    <dbReference type="NCBI Taxonomy" id="1400979"/>
    <lineage>
        <taxon>Bacteria</taxon>
        <taxon>Pseudomonadati</taxon>
        <taxon>Bacteroidota</taxon>
        <taxon>Cytophagia</taxon>
        <taxon>Cytophagales</taxon>
        <taxon>Hymenobacteraceae</taxon>
        <taxon>Pontibacter</taxon>
    </lineage>
</organism>